<comment type="caution">
    <text evidence="1">The sequence shown here is derived from an EMBL/GenBank/DDBJ whole genome shotgun (WGS) entry which is preliminary data.</text>
</comment>
<feature type="non-terminal residue" evidence="1">
    <location>
        <position position="167"/>
    </location>
</feature>
<evidence type="ECO:0000313" key="1">
    <source>
        <dbReference type="EMBL" id="EUC55570.1"/>
    </source>
</evidence>
<sequence length="167" mass="19325">MQPTTILRDHYLADYYQWGYFLGKQQIIDLYKAWGGKFGTFNRNVLDDIFHARRSIFHYLMPGPIRVWIAGNDDEDGILFFIGKPNCPFGESVDPELAKRCYAMFGRPPSPFTLVEDTGGETYVMKVKGKLYRVDLVEFMQSNTKGDRIRWYSGTRTAVSSTWRALV</sequence>
<evidence type="ECO:0000313" key="2">
    <source>
        <dbReference type="Proteomes" id="UP000030108"/>
    </source>
</evidence>
<reference evidence="2" key="1">
    <citation type="journal article" date="2014" name="Genome Announc.">
        <title>Draft genome sequence of the plant-pathogenic soil fungus Rhizoctonia solani anastomosis group 3 strain Rhs1AP.</title>
        <authorList>
            <person name="Cubeta M.A."/>
            <person name="Thomas E."/>
            <person name="Dean R.A."/>
            <person name="Jabaji S."/>
            <person name="Neate S.M."/>
            <person name="Tavantzis S."/>
            <person name="Toda T."/>
            <person name="Vilgalys R."/>
            <person name="Bharathan N."/>
            <person name="Fedorova-Abrams N."/>
            <person name="Pakala S.B."/>
            <person name="Pakala S.M."/>
            <person name="Zafar N."/>
            <person name="Joardar V."/>
            <person name="Losada L."/>
            <person name="Nierman W.C."/>
        </authorList>
    </citation>
    <scope>NUCLEOTIDE SEQUENCE [LARGE SCALE GENOMIC DNA]</scope>
    <source>
        <strain evidence="2">AG-3</strain>
    </source>
</reference>
<protein>
    <submittedName>
        <fullName evidence="1">Uncharacterized protein</fullName>
    </submittedName>
</protein>
<gene>
    <name evidence="1" type="ORF">RSOL_123270</name>
</gene>
<dbReference type="Proteomes" id="UP000030108">
    <property type="component" value="Unassembled WGS sequence"/>
</dbReference>
<accession>X8J0Q3</accession>
<dbReference type="AlphaFoldDB" id="X8J0Q3"/>
<organism evidence="1 2">
    <name type="scientific">Rhizoctonia solani AG-3 Rhs1AP</name>
    <dbReference type="NCBI Taxonomy" id="1086054"/>
    <lineage>
        <taxon>Eukaryota</taxon>
        <taxon>Fungi</taxon>
        <taxon>Dikarya</taxon>
        <taxon>Basidiomycota</taxon>
        <taxon>Agaricomycotina</taxon>
        <taxon>Agaricomycetes</taxon>
        <taxon>Cantharellales</taxon>
        <taxon>Ceratobasidiaceae</taxon>
        <taxon>Rhizoctonia</taxon>
    </lineage>
</organism>
<name>X8J0Q3_9AGAM</name>
<dbReference type="EMBL" id="JATN01000322">
    <property type="protein sequence ID" value="EUC55570.1"/>
    <property type="molecule type" value="Genomic_DNA"/>
</dbReference>
<dbReference type="OrthoDB" id="3132496at2759"/>
<proteinExistence type="predicted"/>